<protein>
    <submittedName>
        <fullName evidence="3">VapC toxin family PIN domain ribonuclease</fullName>
    </submittedName>
</protein>
<evidence type="ECO:0000256" key="1">
    <source>
        <dbReference type="SAM" id="MobiDB-lite"/>
    </source>
</evidence>
<dbReference type="AlphaFoldDB" id="A0A939NM17"/>
<dbReference type="InterPro" id="IPR002716">
    <property type="entry name" value="PIN_dom"/>
</dbReference>
<gene>
    <name evidence="3" type="ORF">J4732_12020</name>
</gene>
<dbReference type="SUPFAM" id="SSF88723">
    <property type="entry name" value="PIN domain-like"/>
    <property type="match status" value="1"/>
</dbReference>
<reference evidence="3" key="1">
    <citation type="submission" date="2021-03" db="EMBL/GenBank/DDBJ databases">
        <title>Molecular epidemiology and mechanisms of colistin and carbapenem resistance in Enterobacteriaceae from clinical isolates, the environment and porcine samples in Pretoria, South Africa.</title>
        <authorList>
            <person name="Bogoshi D."/>
            <person name="Mbelle N.M."/>
            <person name="Naidoo V."/>
            <person name="Osei Sekyere J."/>
        </authorList>
    </citation>
    <scope>NUCLEOTIDE SEQUENCE</scope>
    <source>
        <strain evidence="3">C080</strain>
    </source>
</reference>
<comment type="caution">
    <text evidence="3">The sequence shown here is derived from an EMBL/GenBank/DDBJ whole genome shotgun (WGS) entry which is preliminary data.</text>
</comment>
<evidence type="ECO:0000259" key="2">
    <source>
        <dbReference type="Pfam" id="PF01850"/>
    </source>
</evidence>
<dbReference type="EMBL" id="JAGETR010000071">
    <property type="protein sequence ID" value="MBO2006920.1"/>
    <property type="molecule type" value="Genomic_DNA"/>
</dbReference>
<feature type="domain" description="PIN" evidence="2">
    <location>
        <begin position="5"/>
        <end position="94"/>
    </location>
</feature>
<organism evidence="3">
    <name type="scientific">Serratia marcescens</name>
    <dbReference type="NCBI Taxonomy" id="615"/>
    <lineage>
        <taxon>Bacteria</taxon>
        <taxon>Pseudomonadati</taxon>
        <taxon>Pseudomonadota</taxon>
        <taxon>Gammaproteobacteria</taxon>
        <taxon>Enterobacterales</taxon>
        <taxon>Yersiniaceae</taxon>
        <taxon>Serratia</taxon>
    </lineage>
</organism>
<evidence type="ECO:0000313" key="3">
    <source>
        <dbReference type="EMBL" id="MBO2006920.1"/>
    </source>
</evidence>
<accession>A0A939NM17</accession>
<dbReference type="InterPro" id="IPR029060">
    <property type="entry name" value="PIN-like_dom_sf"/>
</dbReference>
<feature type="region of interest" description="Disordered" evidence="1">
    <location>
        <begin position="76"/>
        <end position="97"/>
    </location>
</feature>
<sequence>MFSHMLDTNIVIYVIKRRPLEVLEAFNRYAGKMVISSITYGEWFTGWRTARPAVNARVVEFCLPIGQLITAPKRHRTTATSVAERQGTPIGVNDPYRGHARSGLITVTNNRREFER</sequence>
<proteinExistence type="predicted"/>
<dbReference type="Pfam" id="PF01850">
    <property type="entry name" value="PIN"/>
    <property type="match status" value="1"/>
</dbReference>
<name>A0A939NM17_SERMA</name>
<dbReference type="Gene3D" id="3.40.50.1010">
    <property type="entry name" value="5'-nuclease"/>
    <property type="match status" value="1"/>
</dbReference>